<dbReference type="Proteomes" id="UP001317870">
    <property type="component" value="Chromosome"/>
</dbReference>
<proteinExistence type="predicted"/>
<protein>
    <submittedName>
        <fullName evidence="1">Uncharacterized protein</fullName>
    </submittedName>
</protein>
<gene>
    <name evidence="1" type="ORF">IFM12276_16880</name>
</gene>
<evidence type="ECO:0000313" key="2">
    <source>
        <dbReference type="Proteomes" id="UP001317870"/>
    </source>
</evidence>
<name>A0ABN6U0B0_9NOCA</name>
<sequence>MFDGRRAGRRAGARLRGVAVALGAAARGVAARDRAVVVLPRADPARARVVVVLRDLPAMAPG</sequence>
<organism evidence="1 2">
    <name type="scientific">Nocardia sputorum</name>
    <dbReference type="NCBI Taxonomy" id="2984338"/>
    <lineage>
        <taxon>Bacteria</taxon>
        <taxon>Bacillati</taxon>
        <taxon>Actinomycetota</taxon>
        <taxon>Actinomycetes</taxon>
        <taxon>Mycobacteriales</taxon>
        <taxon>Nocardiaceae</taxon>
        <taxon>Nocardia</taxon>
    </lineage>
</organism>
<evidence type="ECO:0000313" key="1">
    <source>
        <dbReference type="EMBL" id="BDT98659.1"/>
    </source>
</evidence>
<accession>A0ABN6U0B0</accession>
<reference evidence="1 2" key="1">
    <citation type="submission" date="2022-11" db="EMBL/GenBank/DDBJ databases">
        <title>Genome Sequencing of Nocardia sp. ON39_IFM12276 and assembly.</title>
        <authorList>
            <person name="Shimojima M."/>
            <person name="Toyokawa M."/>
            <person name="Uesaka K."/>
        </authorList>
    </citation>
    <scope>NUCLEOTIDE SEQUENCE [LARGE SCALE GENOMIC DNA]</scope>
    <source>
        <strain evidence="1 2">IFM 12276</strain>
    </source>
</reference>
<dbReference type="EMBL" id="AP026978">
    <property type="protein sequence ID" value="BDT98659.1"/>
    <property type="molecule type" value="Genomic_DNA"/>
</dbReference>
<keyword evidence="2" id="KW-1185">Reference proteome</keyword>